<keyword evidence="4" id="KW-0479">Metal-binding</keyword>
<evidence type="ECO:0000256" key="2">
    <source>
        <dbReference type="ARBA" id="ARBA00001946"/>
    </source>
</evidence>
<dbReference type="RefSeq" id="WP_249971894.1">
    <property type="nucleotide sequence ID" value="NZ_JAMFLZ010000001.1"/>
</dbReference>
<proteinExistence type="predicted"/>
<evidence type="ECO:0000259" key="9">
    <source>
        <dbReference type="Pfam" id="PF03372"/>
    </source>
</evidence>
<dbReference type="Gene3D" id="3.60.10.10">
    <property type="entry name" value="Endonuclease/exonuclease/phosphatase"/>
    <property type="match status" value="1"/>
</dbReference>
<keyword evidence="11" id="KW-1185">Reference proteome</keyword>
<keyword evidence="10" id="KW-0255">Endonuclease</keyword>
<comment type="cofactor">
    <cofactor evidence="2">
        <name>Mg(2+)</name>
        <dbReference type="ChEBI" id="CHEBI:18420"/>
    </cofactor>
</comment>
<evidence type="ECO:0000256" key="3">
    <source>
        <dbReference type="ARBA" id="ARBA00022722"/>
    </source>
</evidence>
<dbReference type="GO" id="GO:0004519">
    <property type="term" value="F:endonuclease activity"/>
    <property type="evidence" value="ECO:0007669"/>
    <property type="project" value="UniProtKB-KW"/>
</dbReference>
<dbReference type="Proteomes" id="UP001165381">
    <property type="component" value="Unassembled WGS sequence"/>
</dbReference>
<dbReference type="PANTHER" id="PTHR15822:SF4">
    <property type="entry name" value="TYROSYL-DNA PHOSPHODIESTERASE 2"/>
    <property type="match status" value="1"/>
</dbReference>
<dbReference type="EMBL" id="JAMFLZ010000001">
    <property type="protein sequence ID" value="MCL6293848.1"/>
    <property type="molecule type" value="Genomic_DNA"/>
</dbReference>
<evidence type="ECO:0000256" key="1">
    <source>
        <dbReference type="ARBA" id="ARBA00001936"/>
    </source>
</evidence>
<dbReference type="Pfam" id="PF03372">
    <property type="entry name" value="Exo_endo_phos"/>
    <property type="match status" value="1"/>
</dbReference>
<dbReference type="PANTHER" id="PTHR15822">
    <property type="entry name" value="TRAF AND TNF RECEPTOR-ASSOCIATED PROTEIN"/>
    <property type="match status" value="1"/>
</dbReference>
<evidence type="ECO:0000313" key="10">
    <source>
        <dbReference type="EMBL" id="MCL6293848.1"/>
    </source>
</evidence>
<evidence type="ECO:0000256" key="4">
    <source>
        <dbReference type="ARBA" id="ARBA00022723"/>
    </source>
</evidence>
<dbReference type="InterPro" id="IPR036691">
    <property type="entry name" value="Endo/exonu/phosph_ase_sf"/>
</dbReference>
<keyword evidence="6" id="KW-0378">Hydrolase</keyword>
<evidence type="ECO:0000256" key="6">
    <source>
        <dbReference type="ARBA" id="ARBA00022801"/>
    </source>
</evidence>
<evidence type="ECO:0000256" key="5">
    <source>
        <dbReference type="ARBA" id="ARBA00022763"/>
    </source>
</evidence>
<dbReference type="InterPro" id="IPR005135">
    <property type="entry name" value="Endo/exonuclease/phosphatase"/>
</dbReference>
<sequence length="301" mass="34463">MVRKYYFSITLTLLIGVFSFSQQKNKTVKIISYNIWNGYDFGKDEKRRGDLVNWVNSEEPTIVGLQELVNYTPKKLEEDAKNWGHSYSVLLKENGYSVGLTSKFPIEVKETIFEGMHHGALHCKTGGFDVFVVHFSPSSYKKRQKEAKIILKKMRIAAKSNPNYLVMGDFNAHSPMDADLYKNNILLDRLRLSNKNKGEEGNLTNNEMDYSVISNFMAFPLVDACQKFSNSMAERGSFPGRPLGKINSESVEELINRLERIDYIFVSPQLSKKLVSAQVYNKQPNWYLSDHYPVGIELIGM</sequence>
<feature type="domain" description="Endonuclease/exonuclease/phosphatase" evidence="9">
    <location>
        <begin position="31"/>
        <end position="291"/>
    </location>
</feature>
<comment type="caution">
    <text evidence="10">The sequence shown here is derived from an EMBL/GenBank/DDBJ whole genome shotgun (WGS) entry which is preliminary data.</text>
</comment>
<evidence type="ECO:0000256" key="7">
    <source>
        <dbReference type="ARBA" id="ARBA00022842"/>
    </source>
</evidence>
<gene>
    <name evidence="10" type="ORF">M3P09_02510</name>
</gene>
<keyword evidence="7" id="KW-0460">Magnesium</keyword>
<dbReference type="SUPFAM" id="SSF56219">
    <property type="entry name" value="DNase I-like"/>
    <property type="match status" value="1"/>
</dbReference>
<name>A0ABT0QA91_9FLAO</name>
<keyword evidence="3" id="KW-0540">Nuclease</keyword>
<protein>
    <submittedName>
        <fullName evidence="10">Endonuclease/exonuclease/phosphatase family protein</fullName>
    </submittedName>
</protein>
<evidence type="ECO:0000256" key="8">
    <source>
        <dbReference type="ARBA" id="ARBA00023204"/>
    </source>
</evidence>
<reference evidence="10" key="1">
    <citation type="submission" date="2022-05" db="EMBL/GenBank/DDBJ databases">
        <authorList>
            <person name="Park J.-S."/>
        </authorList>
    </citation>
    <scope>NUCLEOTIDE SEQUENCE</scope>
    <source>
        <strain evidence="10">2012CJ34-3</strain>
    </source>
</reference>
<keyword evidence="5" id="KW-0227">DNA damage</keyword>
<keyword evidence="8" id="KW-0234">DNA repair</keyword>
<accession>A0ABT0QA91</accession>
<organism evidence="10 11">
    <name type="scientific">Jejuia spongiicola</name>
    <dbReference type="NCBI Taxonomy" id="2942207"/>
    <lineage>
        <taxon>Bacteria</taxon>
        <taxon>Pseudomonadati</taxon>
        <taxon>Bacteroidota</taxon>
        <taxon>Flavobacteriia</taxon>
        <taxon>Flavobacteriales</taxon>
        <taxon>Flavobacteriaceae</taxon>
        <taxon>Jejuia</taxon>
    </lineage>
</organism>
<comment type="cofactor">
    <cofactor evidence="1">
        <name>Mn(2+)</name>
        <dbReference type="ChEBI" id="CHEBI:29035"/>
    </cofactor>
</comment>
<evidence type="ECO:0000313" key="11">
    <source>
        <dbReference type="Proteomes" id="UP001165381"/>
    </source>
</evidence>
<dbReference type="InterPro" id="IPR051547">
    <property type="entry name" value="TDP2-like"/>
</dbReference>